<dbReference type="RefSeq" id="XP_021284870.1">
    <property type="nucleotide sequence ID" value="XM_021429195.1"/>
</dbReference>
<dbReference type="FunFam" id="3.80.10.10:FF:000257">
    <property type="entry name" value="F-box protein FBW2"/>
    <property type="match status" value="1"/>
</dbReference>
<dbReference type="OrthoDB" id="550575at2759"/>
<dbReference type="AlphaFoldDB" id="A0A6J1ADI0"/>
<dbReference type="RefSeq" id="XP_021284871.1">
    <property type="nucleotide sequence ID" value="XM_021429196.1"/>
</dbReference>
<dbReference type="RefSeq" id="XP_021284869.1">
    <property type="nucleotide sequence ID" value="XM_021429194.1"/>
</dbReference>
<evidence type="ECO:0000313" key="13">
    <source>
        <dbReference type="RefSeq" id="XP_021284879.1"/>
    </source>
</evidence>
<dbReference type="SUPFAM" id="SSF52047">
    <property type="entry name" value="RNI-like"/>
    <property type="match status" value="1"/>
</dbReference>
<evidence type="ECO:0000313" key="8">
    <source>
        <dbReference type="RefSeq" id="XP_021284873.1"/>
    </source>
</evidence>
<name>A0A6J1ADI0_9ROSI</name>
<dbReference type="Gene3D" id="3.80.10.10">
    <property type="entry name" value="Ribonuclease Inhibitor"/>
    <property type="match status" value="1"/>
</dbReference>
<evidence type="ECO:0000313" key="12">
    <source>
        <dbReference type="RefSeq" id="XP_021284878.1"/>
    </source>
</evidence>
<dbReference type="RefSeq" id="XP_021284875.1">
    <property type="nucleotide sequence ID" value="XM_021429200.1"/>
</dbReference>
<dbReference type="RefSeq" id="XP_021284873.1">
    <property type="nucleotide sequence ID" value="XM_021429198.1"/>
</dbReference>
<dbReference type="RefSeq" id="XP_021284878.1">
    <property type="nucleotide sequence ID" value="XM_021429203.1"/>
</dbReference>
<dbReference type="RefSeq" id="XP_021284874.1">
    <property type="nucleotide sequence ID" value="XM_021429199.1"/>
</dbReference>
<dbReference type="Proteomes" id="UP000504621">
    <property type="component" value="Unplaced"/>
</dbReference>
<proteinExistence type="predicted"/>
<accession>A0A6J1ADI0</accession>
<dbReference type="RefSeq" id="XP_021284876.1">
    <property type="nucleotide sequence ID" value="XM_021429201.1"/>
</dbReference>
<keyword evidence="2" id="KW-1185">Reference proteome</keyword>
<evidence type="ECO:0000313" key="5">
    <source>
        <dbReference type="RefSeq" id="XP_021284870.1"/>
    </source>
</evidence>
<dbReference type="RefSeq" id="XP_021284872.1">
    <property type="nucleotide sequence ID" value="XM_021429197.1"/>
</dbReference>
<gene>
    <name evidence="3 4 5 6 7 8 9 10 11 12 13" type="primary">LOC110417030</name>
</gene>
<evidence type="ECO:0000259" key="1">
    <source>
        <dbReference type="Pfam" id="PF00646"/>
    </source>
</evidence>
<evidence type="ECO:0000313" key="4">
    <source>
        <dbReference type="RefSeq" id="XP_021284869.1"/>
    </source>
</evidence>
<evidence type="ECO:0000313" key="9">
    <source>
        <dbReference type="RefSeq" id="XP_021284874.1"/>
    </source>
</evidence>
<evidence type="ECO:0000313" key="10">
    <source>
        <dbReference type="RefSeq" id="XP_021284875.1"/>
    </source>
</evidence>
<evidence type="ECO:0000313" key="11">
    <source>
        <dbReference type="RefSeq" id="XP_021284876.1"/>
    </source>
</evidence>
<evidence type="ECO:0000313" key="7">
    <source>
        <dbReference type="RefSeq" id="XP_021284872.1"/>
    </source>
</evidence>
<evidence type="ECO:0000313" key="2">
    <source>
        <dbReference type="Proteomes" id="UP000504621"/>
    </source>
</evidence>
<dbReference type="GeneID" id="110417030"/>
<dbReference type="RefSeq" id="XP_021284868.1">
    <property type="nucleotide sequence ID" value="XM_021429193.1"/>
</dbReference>
<evidence type="ECO:0000313" key="3">
    <source>
        <dbReference type="RefSeq" id="XP_021284868.1"/>
    </source>
</evidence>
<dbReference type="FunFam" id="1.20.1280.50:FF:000022">
    <property type="entry name" value="F-box protein FBW2"/>
    <property type="match status" value="1"/>
</dbReference>
<dbReference type="PANTHER" id="PTHR38926">
    <property type="entry name" value="F-BOX DOMAIN CONTAINING PROTEIN, EXPRESSED"/>
    <property type="match status" value="1"/>
</dbReference>
<sequence length="321" mass="36601">MEEQSDFRRWDELIPDALGLIFRNLSLQEVLTVIPSVCKSWRKAVTGPYCWQEIDVEEWSNRCQPDHLDRMLRMLITRSSGSLRKLCVSGLQNDTVFSFITENASSLRALRLPRGEMSDSIVEQTAGRLSTITFLDLSYCGKIGARALEAIGKHCKLLVSLCRNMHPLDTAGKISQDDEANAIAAAMPRLKRLEMAYHLISTGSILKILSSCPQLDFLDLRGCWDVKLDAQFLKEKFPKLKILGPLVMDCYEMDEWDDCSDYSDSSEYLAWEFLAGEMGDYDDYDIYDGMWHDEGRLEELELRFYEGIGEDAGMFGWPPSP</sequence>
<dbReference type="RefSeq" id="XP_021284879.1">
    <property type="nucleotide sequence ID" value="XM_021429204.1"/>
</dbReference>
<reference evidence="3 4" key="1">
    <citation type="submission" date="2025-04" db="UniProtKB">
        <authorList>
            <consortium name="RefSeq"/>
        </authorList>
    </citation>
    <scope>IDENTIFICATION</scope>
    <source>
        <tissue evidence="3 4">Leaf</tissue>
    </source>
</reference>
<dbReference type="Pfam" id="PF00646">
    <property type="entry name" value="F-box"/>
    <property type="match status" value="1"/>
</dbReference>
<protein>
    <submittedName>
        <fullName evidence="3 4">F-box protein FBW2</fullName>
    </submittedName>
</protein>
<dbReference type="InterPro" id="IPR032675">
    <property type="entry name" value="LRR_dom_sf"/>
</dbReference>
<dbReference type="PANTHER" id="PTHR38926:SF80">
    <property type="entry name" value="F-BOX DOMAIN, LEUCINE-RICH REPEAT DOMAIN SUPERFAMILY"/>
    <property type="match status" value="1"/>
</dbReference>
<organism evidence="2 5">
    <name type="scientific">Herrania umbratica</name>
    <dbReference type="NCBI Taxonomy" id="108875"/>
    <lineage>
        <taxon>Eukaryota</taxon>
        <taxon>Viridiplantae</taxon>
        <taxon>Streptophyta</taxon>
        <taxon>Embryophyta</taxon>
        <taxon>Tracheophyta</taxon>
        <taxon>Spermatophyta</taxon>
        <taxon>Magnoliopsida</taxon>
        <taxon>eudicotyledons</taxon>
        <taxon>Gunneridae</taxon>
        <taxon>Pentapetalae</taxon>
        <taxon>rosids</taxon>
        <taxon>malvids</taxon>
        <taxon>Malvales</taxon>
        <taxon>Malvaceae</taxon>
        <taxon>Byttnerioideae</taxon>
        <taxon>Herrania</taxon>
    </lineage>
</organism>
<evidence type="ECO:0000313" key="6">
    <source>
        <dbReference type="RefSeq" id="XP_021284871.1"/>
    </source>
</evidence>
<feature type="domain" description="F-box" evidence="1">
    <location>
        <begin position="10"/>
        <end position="52"/>
    </location>
</feature>
<dbReference type="InterPro" id="IPR001810">
    <property type="entry name" value="F-box_dom"/>
</dbReference>